<keyword evidence="1" id="KW-0812">Transmembrane</keyword>
<feature type="transmembrane region" description="Helical" evidence="1">
    <location>
        <begin position="239"/>
        <end position="263"/>
    </location>
</feature>
<gene>
    <name evidence="2" type="ORF">PVK37_03955</name>
</gene>
<accession>A0ABY7ZRN4</accession>
<dbReference type="RefSeq" id="WP_275032339.1">
    <property type="nucleotide sequence ID" value="NZ_CP118615.1"/>
</dbReference>
<feature type="transmembrane region" description="Helical" evidence="1">
    <location>
        <begin position="19"/>
        <end position="37"/>
    </location>
</feature>
<reference evidence="2 3" key="1">
    <citation type="submission" date="2023-02" db="EMBL/GenBank/DDBJ databases">
        <authorList>
            <person name="Mo P."/>
        </authorList>
    </citation>
    <scope>NUCLEOTIDE SEQUENCE [LARGE SCALE GENOMIC DNA]</scope>
    <source>
        <strain evidence="2 3">HUAS 3</strain>
    </source>
</reference>
<evidence type="ECO:0000256" key="1">
    <source>
        <dbReference type="SAM" id="Phobius"/>
    </source>
</evidence>
<name>A0ABY7ZRN4_9ACTN</name>
<dbReference type="Proteomes" id="UP001219605">
    <property type="component" value="Chromosome"/>
</dbReference>
<sequence>MSLYVTELRRLGKRRFTRYMTLIGLLVLAAVAVGAFVTNERIGPEQQAAAERQAQTNYEEQVRYAEQERAACERAEAAGEPNDGRFPDDCSVITPPPREAFEARWYLPSTFDFRENFGSTLVTYSAILALIALVVGASFVGAEWSTGGMMNLLLWRPKRLNVLLTKLAALLTGVIGVFLAGVVAWTAAFWAVASFRGSTAKMTGGVWQSFGLTGLRGFALVVVAAVIGFGLASLGRHTAFALGGVIAVAVVGQFGLGIVLALADVKFPEAWLIPTYALAWIDKEVKLENYEACNFSAVSGCEPDTLVLTWQHSAWWLTAGLVLTLGAAVWSMRRRDIA</sequence>
<keyword evidence="3" id="KW-1185">Reference proteome</keyword>
<proteinExistence type="predicted"/>
<organism evidence="2 3">
    <name type="scientific">Micromonospora cathayae</name>
    <dbReference type="NCBI Taxonomy" id="3028804"/>
    <lineage>
        <taxon>Bacteria</taxon>
        <taxon>Bacillati</taxon>
        <taxon>Actinomycetota</taxon>
        <taxon>Actinomycetes</taxon>
        <taxon>Micromonosporales</taxon>
        <taxon>Micromonosporaceae</taxon>
        <taxon>Micromonospora</taxon>
    </lineage>
</organism>
<feature type="transmembrane region" description="Helical" evidence="1">
    <location>
        <begin position="163"/>
        <end position="193"/>
    </location>
</feature>
<keyword evidence="1" id="KW-0472">Membrane</keyword>
<evidence type="ECO:0000313" key="3">
    <source>
        <dbReference type="Proteomes" id="UP001219605"/>
    </source>
</evidence>
<dbReference type="Pfam" id="PF12679">
    <property type="entry name" value="ABC2_membrane_2"/>
    <property type="match status" value="1"/>
</dbReference>
<evidence type="ECO:0000313" key="2">
    <source>
        <dbReference type="EMBL" id="WDZ85615.1"/>
    </source>
</evidence>
<feature type="transmembrane region" description="Helical" evidence="1">
    <location>
        <begin position="313"/>
        <end position="332"/>
    </location>
</feature>
<keyword evidence="1" id="KW-1133">Transmembrane helix</keyword>
<feature type="transmembrane region" description="Helical" evidence="1">
    <location>
        <begin position="121"/>
        <end position="142"/>
    </location>
</feature>
<dbReference type="EMBL" id="CP118615">
    <property type="protein sequence ID" value="WDZ85615.1"/>
    <property type="molecule type" value="Genomic_DNA"/>
</dbReference>
<protein>
    <submittedName>
        <fullName evidence="2">ABC transporter permease subunit</fullName>
    </submittedName>
</protein>
<feature type="transmembrane region" description="Helical" evidence="1">
    <location>
        <begin position="213"/>
        <end position="232"/>
    </location>
</feature>